<name>A0A2S8G9Z6_9BACT</name>
<protein>
    <submittedName>
        <fullName evidence="10">ABC transporter permease</fullName>
    </submittedName>
</protein>
<dbReference type="OrthoDB" id="239678at2"/>
<keyword evidence="2" id="KW-1003">Cell membrane</keyword>
<feature type="domain" description="MacB-like periplasmic core" evidence="9">
    <location>
        <begin position="20"/>
        <end position="229"/>
    </location>
</feature>
<reference evidence="10 11" key="1">
    <citation type="submission" date="2018-02" db="EMBL/GenBank/DDBJ databases">
        <title>Comparative genomes isolates from brazilian mangrove.</title>
        <authorList>
            <person name="Araujo J.E."/>
            <person name="Taketani R.G."/>
            <person name="Silva M.C.P."/>
            <person name="Loureco M.V."/>
            <person name="Andreote F.D."/>
        </authorList>
    </citation>
    <scope>NUCLEOTIDE SEQUENCE [LARGE SCALE GENOMIC DNA]</scope>
    <source>
        <strain evidence="10 11">HEX-2 MGV</strain>
    </source>
</reference>
<comment type="similarity">
    <text evidence="6">Belongs to the ABC-4 integral membrane protein family.</text>
</comment>
<evidence type="ECO:0000256" key="1">
    <source>
        <dbReference type="ARBA" id="ARBA00004651"/>
    </source>
</evidence>
<keyword evidence="3 7" id="KW-0812">Transmembrane</keyword>
<dbReference type="EMBL" id="PUIA01000003">
    <property type="protein sequence ID" value="PQO41239.1"/>
    <property type="molecule type" value="Genomic_DNA"/>
</dbReference>
<dbReference type="RefSeq" id="WP_105349605.1">
    <property type="nucleotide sequence ID" value="NZ_PUIA01000003.1"/>
</dbReference>
<dbReference type="PANTHER" id="PTHR30572">
    <property type="entry name" value="MEMBRANE COMPONENT OF TRANSPORTER-RELATED"/>
    <property type="match status" value="1"/>
</dbReference>
<keyword evidence="5 7" id="KW-0472">Membrane</keyword>
<dbReference type="InterPro" id="IPR050250">
    <property type="entry name" value="Macrolide_Exporter_MacB"/>
</dbReference>
<dbReference type="InterPro" id="IPR025857">
    <property type="entry name" value="MacB_PCD"/>
</dbReference>
<gene>
    <name evidence="10" type="ORF">C5Y96_00550</name>
</gene>
<proteinExistence type="inferred from homology"/>
<evidence type="ECO:0000256" key="4">
    <source>
        <dbReference type="ARBA" id="ARBA00022989"/>
    </source>
</evidence>
<dbReference type="Proteomes" id="UP000240009">
    <property type="component" value="Unassembled WGS sequence"/>
</dbReference>
<dbReference type="AlphaFoldDB" id="A0A2S8G9Z6"/>
<evidence type="ECO:0000259" key="8">
    <source>
        <dbReference type="Pfam" id="PF02687"/>
    </source>
</evidence>
<dbReference type="Pfam" id="PF12704">
    <property type="entry name" value="MacB_PCD"/>
    <property type="match status" value="1"/>
</dbReference>
<dbReference type="GO" id="GO:0005886">
    <property type="term" value="C:plasma membrane"/>
    <property type="evidence" value="ECO:0007669"/>
    <property type="project" value="UniProtKB-SubCell"/>
</dbReference>
<evidence type="ECO:0000256" key="3">
    <source>
        <dbReference type="ARBA" id="ARBA00022692"/>
    </source>
</evidence>
<evidence type="ECO:0000313" key="10">
    <source>
        <dbReference type="EMBL" id="PQO41239.1"/>
    </source>
</evidence>
<comment type="caution">
    <text evidence="10">The sequence shown here is derived from an EMBL/GenBank/DDBJ whole genome shotgun (WGS) entry which is preliminary data.</text>
</comment>
<feature type="transmembrane region" description="Helical" evidence="7">
    <location>
        <begin position="336"/>
        <end position="359"/>
    </location>
</feature>
<evidence type="ECO:0000256" key="5">
    <source>
        <dbReference type="ARBA" id="ARBA00023136"/>
    </source>
</evidence>
<organism evidence="10 11">
    <name type="scientific">Blastopirellula marina</name>
    <dbReference type="NCBI Taxonomy" id="124"/>
    <lineage>
        <taxon>Bacteria</taxon>
        <taxon>Pseudomonadati</taxon>
        <taxon>Planctomycetota</taxon>
        <taxon>Planctomycetia</taxon>
        <taxon>Pirellulales</taxon>
        <taxon>Pirellulaceae</taxon>
        <taxon>Blastopirellula</taxon>
    </lineage>
</organism>
<feature type="transmembrane region" description="Helical" evidence="7">
    <location>
        <begin position="286"/>
        <end position="305"/>
    </location>
</feature>
<evidence type="ECO:0000256" key="7">
    <source>
        <dbReference type="SAM" id="Phobius"/>
    </source>
</evidence>
<keyword evidence="4 7" id="KW-1133">Transmembrane helix</keyword>
<evidence type="ECO:0000259" key="9">
    <source>
        <dbReference type="Pfam" id="PF12704"/>
    </source>
</evidence>
<dbReference type="InterPro" id="IPR003838">
    <property type="entry name" value="ABC3_permease_C"/>
</dbReference>
<evidence type="ECO:0000256" key="2">
    <source>
        <dbReference type="ARBA" id="ARBA00022475"/>
    </source>
</evidence>
<evidence type="ECO:0000313" key="11">
    <source>
        <dbReference type="Proteomes" id="UP000240009"/>
    </source>
</evidence>
<dbReference type="Pfam" id="PF02687">
    <property type="entry name" value="FtsX"/>
    <property type="match status" value="1"/>
</dbReference>
<dbReference type="PANTHER" id="PTHR30572:SF4">
    <property type="entry name" value="ABC TRANSPORTER PERMEASE YTRF"/>
    <property type="match status" value="1"/>
</dbReference>
<feature type="domain" description="ABC3 transporter permease C-terminal" evidence="8">
    <location>
        <begin position="287"/>
        <end position="401"/>
    </location>
</feature>
<dbReference type="GO" id="GO:0022857">
    <property type="term" value="F:transmembrane transporter activity"/>
    <property type="evidence" value="ECO:0007669"/>
    <property type="project" value="TreeGrafter"/>
</dbReference>
<comment type="subcellular location">
    <subcellularLocation>
        <location evidence="1">Cell membrane</location>
        <topology evidence="1">Multi-pass membrane protein</topology>
    </subcellularLocation>
</comment>
<sequence length="408" mass="42966">MNLRSIIWHELKSRPAGVAFNSLTIFLGVAALVAIRHVTVHSEEAVSKQLINLGANILVLPKEATLQDYYAADQNGGTLPEEYVAEIFLAGLSGVEQVSPRLNVSTELSGHPVAVTGILPQSEVDSLAAWQATTMFMNTTSSGCCTKANVATSDDLKAPEALIKYRAIQNLDKKALVLGSDIALKLNCKVNDRLNLQGEKFTVIGVLPTTGTVDDGRVFAHLHSVQRLWEKDSTCNAIEIVGCCEDAAGSLVPQLKELLPDAKIVTISQVVETQVGVNSLMAKTSWIVLAVMIVVGGAGLAGSIASNVRERRREIGTLMALGATPGFIQKLFLGKAFILGLCAGSIGCLVGVVAAVIAGPVWAGVAIMPLVGTSLLSIVAATLVALVAAWWPAQGAAHLDPCICFREV</sequence>
<evidence type="ECO:0000256" key="6">
    <source>
        <dbReference type="ARBA" id="ARBA00038076"/>
    </source>
</evidence>
<feature type="transmembrane region" description="Helical" evidence="7">
    <location>
        <begin position="365"/>
        <end position="391"/>
    </location>
</feature>
<accession>A0A2S8G9Z6</accession>